<dbReference type="Pfam" id="PF16810">
    <property type="entry name" value="RXLR"/>
    <property type="match status" value="1"/>
</dbReference>
<comment type="function">
    <text evidence="5">Effector that suppresses plant defense responses during pathogen infection.</text>
</comment>
<evidence type="ECO:0000256" key="1">
    <source>
        <dbReference type="ARBA" id="ARBA00004613"/>
    </source>
</evidence>
<gene>
    <name evidence="6" type="primary">PaRXLR37</name>
</gene>
<evidence type="ECO:0000256" key="5">
    <source>
        <dbReference type="RuleBase" id="RU367124"/>
    </source>
</evidence>
<organism evidence="6">
    <name type="scientific">Phytophthora agathidicida</name>
    <dbReference type="NCBI Taxonomy" id="1642459"/>
    <lineage>
        <taxon>Eukaryota</taxon>
        <taxon>Sar</taxon>
        <taxon>Stramenopiles</taxon>
        <taxon>Oomycota</taxon>
        <taxon>Peronosporomycetes</taxon>
        <taxon>Peronosporales</taxon>
        <taxon>Peronosporaceae</taxon>
        <taxon>Phytophthora</taxon>
    </lineage>
</organism>
<dbReference type="AlphaFoldDB" id="A0A7G4WI26"/>
<protein>
    <recommendedName>
        <fullName evidence="5">RxLR effector protein</fullName>
    </recommendedName>
</protein>
<feature type="signal peptide" evidence="5">
    <location>
        <begin position="1"/>
        <end position="21"/>
    </location>
</feature>
<comment type="similarity">
    <text evidence="2 5">Belongs to the RxLR effector family.</text>
</comment>
<evidence type="ECO:0000256" key="3">
    <source>
        <dbReference type="ARBA" id="ARBA00022525"/>
    </source>
</evidence>
<feature type="chain" id="PRO_5029036432" description="RxLR effector protein" evidence="5">
    <location>
        <begin position="22"/>
        <end position="140"/>
    </location>
</feature>
<name>A0A7G4WI26_9STRA</name>
<dbReference type="GO" id="GO:0005576">
    <property type="term" value="C:extracellular region"/>
    <property type="evidence" value="ECO:0007669"/>
    <property type="project" value="UniProtKB-SubCell"/>
</dbReference>
<accession>A0A7G4WI26</accession>
<dbReference type="EMBL" id="MT503137">
    <property type="protein sequence ID" value="QMU24861.1"/>
    <property type="molecule type" value="Genomic_DNA"/>
</dbReference>
<keyword evidence="4 5" id="KW-0732">Signal</keyword>
<comment type="subcellular location">
    <subcellularLocation>
        <location evidence="1 5">Secreted</location>
    </subcellularLocation>
</comment>
<evidence type="ECO:0000313" key="6">
    <source>
        <dbReference type="EMBL" id="QMU24861.1"/>
    </source>
</evidence>
<sequence>MRVYQFLLVLSTALMSSGAFATATDSTQEVSKLATHATDSGRFLRNYDSTDEGNVNEVNEERVASSPSWYRKISNFAESLGFTRIADNFLYRAWKDEKMSTKDALVEMKMTGLSPAQMAKRGLDRYSDYSAILAKAGAAQ</sequence>
<reference evidence="6" key="1">
    <citation type="journal article" date="2020" name="Mol. Plant">
        <title>Functional analysis of RXLR effectors from the New Zealand kauri dieback pathogen Phytophthora agathidicida.</title>
        <authorList>
            <person name="Guo Y."/>
            <person name="Dupont P.Y."/>
            <person name="Mesarich C.H."/>
            <person name="Yang B."/>
            <person name="McDougal R.L."/>
            <person name="Panda P."/>
            <person name="Dijkwel P."/>
            <person name="Studholme D.J."/>
            <person name="Sambles C."/>
            <person name="Win J."/>
            <person name="Wang Y."/>
            <person name="Williams N.M."/>
            <person name="Bradshaw R.E."/>
        </authorList>
    </citation>
    <scope>NUCLEOTIDE SEQUENCE</scope>
    <source>
        <strain evidence="6">3770</strain>
    </source>
</reference>
<keyword evidence="3 5" id="KW-0964">Secreted</keyword>
<comment type="domain">
    <text evidence="5">The RxLR-dEER motif acts to carry the protein into the host cell cytoplasm through binding to cell surface phosphatidylinositol-3-phosphate.</text>
</comment>
<evidence type="ECO:0000256" key="2">
    <source>
        <dbReference type="ARBA" id="ARBA00010400"/>
    </source>
</evidence>
<proteinExistence type="inferred from homology"/>
<evidence type="ECO:0000256" key="4">
    <source>
        <dbReference type="ARBA" id="ARBA00022729"/>
    </source>
</evidence>
<dbReference type="InterPro" id="IPR031825">
    <property type="entry name" value="RXLR"/>
</dbReference>